<sequence length="298" mass="33251">MDVVIAPRIVGAGGQQLCQLALEHAHVAQRLQRQRRDGDGPVRVQLDARYRLLVRAFRQRVFQQRARIVDASAAQRLRPVQVAQRDQVEAGEQFRRHGAAAAHRQRPFRFAGRAADHEGMAHHHRAHARRMHRADGIELRAQGGFVRRHVGAGRIAHHGGFGIRQRIDADFAVRIMQAHATGLGQRAASHVQPLRAHQARAEFQPLRAVVVARDHHYRHAGIDHDAAEHVVEQGHRLGRRHGAVIDVAGNQHRIRALVADQFDKLVEEMGLVFQQAAGMEEAAEMPVGGVKETQSGVR</sequence>
<dbReference type="AlphaFoldDB" id="A0A9Q7XRG2"/>
<protein>
    <submittedName>
        <fullName evidence="1">Uncharacterized protein</fullName>
    </submittedName>
</protein>
<proteinExistence type="predicted"/>
<geneLocation type="plasmid" evidence="2">
    <name>cbm2636_mp</name>
</geneLocation>
<keyword evidence="1" id="KW-0614">Plasmid</keyword>
<accession>A0A9Q7XRG2</accession>
<evidence type="ECO:0000313" key="1">
    <source>
        <dbReference type="EMBL" id="SPD66579.1"/>
    </source>
</evidence>
<evidence type="ECO:0000313" key="2">
    <source>
        <dbReference type="Proteomes" id="UP000254259"/>
    </source>
</evidence>
<gene>
    <name evidence="1" type="ORF">CBM2636_MP10215</name>
</gene>
<organism evidence="1 2">
    <name type="scientific">Cupriavidus taiwanensis</name>
    <dbReference type="NCBI Taxonomy" id="164546"/>
    <lineage>
        <taxon>Bacteria</taxon>
        <taxon>Pseudomonadati</taxon>
        <taxon>Pseudomonadota</taxon>
        <taxon>Betaproteobacteria</taxon>
        <taxon>Burkholderiales</taxon>
        <taxon>Burkholderiaceae</taxon>
        <taxon>Cupriavidus</taxon>
    </lineage>
</organism>
<name>A0A9Q7XRG2_9BURK</name>
<dbReference type="Proteomes" id="UP000254259">
    <property type="component" value="Plasmid CBM2636_mp"/>
</dbReference>
<reference evidence="1 2" key="1">
    <citation type="submission" date="2018-01" db="EMBL/GenBank/DDBJ databases">
        <authorList>
            <person name="Clerissi C."/>
        </authorList>
    </citation>
    <scope>NUCLEOTIDE SEQUENCE [LARGE SCALE GENOMIC DNA]</scope>
    <source>
        <strain evidence="1">Cupriavidus taiwanensis SWF 66322</strain>
        <plasmid evidence="2">cbm2636_mp</plasmid>
    </source>
</reference>
<dbReference type="EMBL" id="LT984814">
    <property type="protein sequence ID" value="SPD66579.1"/>
    <property type="molecule type" value="Genomic_DNA"/>
</dbReference>